<evidence type="ECO:0008006" key="3">
    <source>
        <dbReference type="Google" id="ProtNLM"/>
    </source>
</evidence>
<reference evidence="1 2" key="2">
    <citation type="submission" date="2020-03" db="EMBL/GenBank/DDBJ databases">
        <authorList>
            <person name="Ichikawa N."/>
            <person name="Kimura A."/>
            <person name="Kitahashi Y."/>
            <person name="Uohara A."/>
        </authorList>
    </citation>
    <scope>NUCLEOTIDE SEQUENCE [LARGE SCALE GENOMIC DNA]</scope>
    <source>
        <strain evidence="1 2">NBRC 108639</strain>
    </source>
</reference>
<protein>
    <recommendedName>
        <fullName evidence="3">Protein RhiA</fullName>
    </recommendedName>
</protein>
<sequence>MTQYQLTVMNNSSEPWDIFMFQKNPAGQLTNPHLRSLAWFRKYTAPNSVATFTWSLDYSFSWSQTGALIPGVVYSAGQTFPADPFKSGYATAGQAGSWTNFIYHADNDYYEFVKGPGGVPAHASGTLYINVDKSVPNQLAAVGIGMSGAPAFALPALTNILHEFTPQPVYYVAAGTQMKQGQVLIEEVSNAAELDYDGVASLTATFGRDHTWSVGHN</sequence>
<proteinExistence type="predicted"/>
<name>A0A6V8KQQ7_9ACTN</name>
<comment type="caution">
    <text evidence="1">The sequence shown here is derived from an EMBL/GenBank/DDBJ whole genome shotgun (WGS) entry which is preliminary data.</text>
</comment>
<gene>
    <name evidence="1" type="ORF">Phou_082970</name>
</gene>
<reference evidence="1 2" key="1">
    <citation type="submission" date="2020-03" db="EMBL/GenBank/DDBJ databases">
        <title>Whole genome shotgun sequence of Phytohabitans houttuyneae NBRC 108639.</title>
        <authorList>
            <person name="Komaki H."/>
            <person name="Tamura T."/>
        </authorList>
    </citation>
    <scope>NUCLEOTIDE SEQUENCE [LARGE SCALE GENOMIC DNA]</scope>
    <source>
        <strain evidence="1 2">NBRC 108639</strain>
    </source>
</reference>
<keyword evidence="2" id="KW-1185">Reference proteome</keyword>
<accession>A0A6V8KQQ7</accession>
<dbReference type="RefSeq" id="WP_173067460.1">
    <property type="nucleotide sequence ID" value="NZ_BAABGO010000013.1"/>
</dbReference>
<dbReference type="AlphaFoldDB" id="A0A6V8KQQ7"/>
<evidence type="ECO:0000313" key="2">
    <source>
        <dbReference type="Proteomes" id="UP000482800"/>
    </source>
</evidence>
<evidence type="ECO:0000313" key="1">
    <source>
        <dbReference type="EMBL" id="GFJ84117.1"/>
    </source>
</evidence>
<dbReference type="Proteomes" id="UP000482800">
    <property type="component" value="Unassembled WGS sequence"/>
</dbReference>
<dbReference type="EMBL" id="BLPF01000003">
    <property type="protein sequence ID" value="GFJ84117.1"/>
    <property type="molecule type" value="Genomic_DNA"/>
</dbReference>
<organism evidence="1 2">
    <name type="scientific">Phytohabitans houttuyneae</name>
    <dbReference type="NCBI Taxonomy" id="1076126"/>
    <lineage>
        <taxon>Bacteria</taxon>
        <taxon>Bacillati</taxon>
        <taxon>Actinomycetota</taxon>
        <taxon>Actinomycetes</taxon>
        <taxon>Micromonosporales</taxon>
        <taxon>Micromonosporaceae</taxon>
    </lineage>
</organism>